<feature type="region of interest" description="Disordered" evidence="1">
    <location>
        <begin position="552"/>
        <end position="776"/>
    </location>
</feature>
<feature type="compositionally biased region" description="Low complexity" evidence="1">
    <location>
        <begin position="525"/>
        <end position="540"/>
    </location>
</feature>
<feature type="compositionally biased region" description="Basic and acidic residues" evidence="1">
    <location>
        <begin position="648"/>
        <end position="667"/>
    </location>
</feature>
<feature type="compositionally biased region" description="Pro residues" evidence="1">
    <location>
        <begin position="559"/>
        <end position="574"/>
    </location>
</feature>
<feature type="compositionally biased region" description="Basic and acidic residues" evidence="1">
    <location>
        <begin position="615"/>
        <end position="639"/>
    </location>
</feature>
<feature type="compositionally biased region" description="Polar residues" evidence="1">
    <location>
        <begin position="856"/>
        <end position="865"/>
    </location>
</feature>
<evidence type="ECO:0000259" key="2">
    <source>
        <dbReference type="SMART" id="SM01327"/>
    </source>
</evidence>
<name>F2RZX3_TRIT1</name>
<feature type="compositionally biased region" description="Basic and acidic residues" evidence="1">
    <location>
        <begin position="699"/>
        <end position="727"/>
    </location>
</feature>
<dbReference type="PANTHER" id="PTHR28089:SF1">
    <property type="entry name" value="PROTEIN ZDS1-RELATED"/>
    <property type="match status" value="1"/>
</dbReference>
<dbReference type="Pfam" id="PF08632">
    <property type="entry name" value="Zds_C"/>
    <property type="match status" value="1"/>
</dbReference>
<dbReference type="EMBL" id="GG698497">
    <property type="protein sequence ID" value="EGD96803.1"/>
    <property type="molecule type" value="Genomic_DNA"/>
</dbReference>
<dbReference type="GO" id="GO:0030010">
    <property type="term" value="P:establishment of cell polarity"/>
    <property type="evidence" value="ECO:0007669"/>
    <property type="project" value="TreeGrafter"/>
</dbReference>
<dbReference type="AlphaFoldDB" id="F2RZX3"/>
<feature type="compositionally biased region" description="Basic and acidic residues" evidence="1">
    <location>
        <begin position="674"/>
        <end position="684"/>
    </location>
</feature>
<evidence type="ECO:0000313" key="3">
    <source>
        <dbReference type="EMBL" id="EGD96803.1"/>
    </source>
</evidence>
<reference evidence="4" key="1">
    <citation type="journal article" date="2012" name="MBio">
        <title>Comparative genome analysis of Trichophyton rubrum and related dermatophytes reveals candidate genes involved in infection.</title>
        <authorList>
            <person name="Martinez D.A."/>
            <person name="Oliver B.G."/>
            <person name="Graeser Y."/>
            <person name="Goldberg J.M."/>
            <person name="Li W."/>
            <person name="Martinez-Rossi N.M."/>
            <person name="Monod M."/>
            <person name="Shelest E."/>
            <person name="Barton R.C."/>
            <person name="Birch E."/>
            <person name="Brakhage A.A."/>
            <person name="Chen Z."/>
            <person name="Gurr S.J."/>
            <person name="Heiman D."/>
            <person name="Heitman J."/>
            <person name="Kosti I."/>
            <person name="Rossi A."/>
            <person name="Saif S."/>
            <person name="Samalova M."/>
            <person name="Saunders C.W."/>
            <person name="Shea T."/>
            <person name="Summerbell R.C."/>
            <person name="Xu J."/>
            <person name="Young S."/>
            <person name="Zeng Q."/>
            <person name="Birren B.W."/>
            <person name="Cuomo C.A."/>
            <person name="White T.C."/>
        </authorList>
    </citation>
    <scope>NUCLEOTIDE SEQUENCE [LARGE SCALE GENOMIC DNA]</scope>
    <source>
        <strain evidence="4">CBS 112818</strain>
    </source>
</reference>
<dbReference type="GO" id="GO:0010971">
    <property type="term" value="P:positive regulation of G2/M transition of mitotic cell cycle"/>
    <property type="evidence" value="ECO:0007669"/>
    <property type="project" value="TreeGrafter"/>
</dbReference>
<feature type="compositionally biased region" description="Low complexity" evidence="1">
    <location>
        <begin position="122"/>
        <end position="140"/>
    </location>
</feature>
<proteinExistence type="predicted"/>
<sequence>MQVRAVPRIYCHGGVIPVYSRSLRWIYAVLTRLQASTDTYHQPDNRGASSRRLAHLSINDDNRHVTEAIGYMYNDAYDGSSAGSGSGSSHGNGSASPRDSKRLSYLSQEENLSTNPINRTMAASSSSPGGSASASGSSTGTKDRTHLPIRTSSKNGVNGHGSPSRHTLSPNDSTGGQLSPSRSHSSSDGPVSFPLTDIDCQSDPATVAQELSNLAALRRMSMDVGSLDPDLPSFGGLVSSIAPSPSADEDDASRLFWVPAHLHPGLAPKEFKSFLDSKADQIQRRSGELSPTEGAALLQRQGSVSSLSRKKSLLSRQVDSSSIGREESRVSKRPNLAALSEEPRSQFGTFTDEDVPILPPAPPGSSLRRSRRTTYRKGSLKAGERVPHSRRAARQSDVSQSEDAADNSSIKRSSTPTKEPPLQGLTRVSTDPAGYDSNATNYSRPAQSKPGSLPSALPPSATETAPEHNHTPARASAPSRTQQWPSQPSEKPPASLHHHSLSQPQLQTQPIEPPRTDSLRSTGGNNNNNNNNNNTTTTINTSNQQQNQLYIPERNSSHHPPPSLPPQASLPPEPATGRTSKRAGLIIPTKEAPPICDPLPKIVTPASSHAQSVIQERRKSDEKEKDKKGKLKKDSEVKKSGWHWRRGAASEEKEREKEKKKEEEAKRKISKSYGKIDKPHDNARLDLLQTSIDGQAPAKSKERESLVLDRPEVDEDLRPAARKEQLRKSSSPPPKKEKEPSLFSSIFGGSKKKSSSHDSHSRKHSRSRVRSPSPDIKYHNLKADVDYNWTRFSIMEERAIYRMAHLKLANPRRALYSQVLLSNFMYSYLAKVQQMHPHIALPTSPAKLKAKKKDTQQSQNHGQQKATDDPSHYQDGNDQDSYAENGDSQMYDYDLDDGYEQSQHSSGQGYDYSDGRADDHDGMW</sequence>
<feature type="compositionally biased region" description="Low complexity" evidence="1">
    <location>
        <begin position="452"/>
        <end position="461"/>
    </location>
</feature>
<feature type="compositionally biased region" description="Basic and acidic residues" evidence="1">
    <location>
        <begin position="913"/>
        <end position="924"/>
    </location>
</feature>
<evidence type="ECO:0000313" key="4">
    <source>
        <dbReference type="Proteomes" id="UP000009172"/>
    </source>
</evidence>
<accession>F2RZX3</accession>
<dbReference type="Proteomes" id="UP000009172">
    <property type="component" value="Unassembled WGS sequence"/>
</dbReference>
<feature type="compositionally biased region" description="Polar residues" evidence="1">
    <location>
        <begin position="605"/>
        <end position="614"/>
    </location>
</feature>
<feature type="region of interest" description="Disordered" evidence="1">
    <location>
        <begin position="308"/>
        <end position="540"/>
    </location>
</feature>
<feature type="compositionally biased region" description="Polar residues" evidence="1">
    <location>
        <begin position="105"/>
        <end position="118"/>
    </location>
</feature>
<dbReference type="OrthoDB" id="443981at2759"/>
<feature type="compositionally biased region" description="Low complexity" evidence="1">
    <location>
        <begin position="179"/>
        <end position="192"/>
    </location>
</feature>
<protein>
    <submittedName>
        <fullName evidence="3">Telomere silencing protein Zds1</fullName>
    </submittedName>
</protein>
<feature type="region of interest" description="Disordered" evidence="1">
    <location>
        <begin position="80"/>
        <end position="198"/>
    </location>
</feature>
<feature type="compositionally biased region" description="Basic residues" evidence="1">
    <location>
        <begin position="368"/>
        <end position="379"/>
    </location>
</feature>
<feature type="compositionally biased region" description="Polar residues" evidence="1">
    <location>
        <begin position="478"/>
        <end position="489"/>
    </location>
</feature>
<dbReference type="HOGENOM" id="CLU_004908_0_0_1"/>
<feature type="compositionally biased region" description="Polar residues" evidence="1">
    <location>
        <begin position="396"/>
        <end position="417"/>
    </location>
</feature>
<dbReference type="InterPro" id="IPR013941">
    <property type="entry name" value="ZDS1_C"/>
</dbReference>
<evidence type="ECO:0000256" key="1">
    <source>
        <dbReference type="SAM" id="MobiDB-lite"/>
    </source>
</evidence>
<dbReference type="PANTHER" id="PTHR28089">
    <property type="entry name" value="PROTEIN ZDS1-RELATED"/>
    <property type="match status" value="1"/>
</dbReference>
<dbReference type="SMART" id="SM01327">
    <property type="entry name" value="Zds_C"/>
    <property type="match status" value="1"/>
</dbReference>
<feature type="compositionally biased region" description="Basic residues" evidence="1">
    <location>
        <begin position="750"/>
        <end position="769"/>
    </location>
</feature>
<dbReference type="InterPro" id="IPR040206">
    <property type="entry name" value="Zds1/2"/>
</dbReference>
<gene>
    <name evidence="3" type="ORF">TESG_04234</name>
</gene>
<feature type="region of interest" description="Disordered" evidence="1">
    <location>
        <begin position="846"/>
        <end position="924"/>
    </location>
</feature>
<feature type="compositionally biased region" description="Polar residues" evidence="1">
    <location>
        <begin position="437"/>
        <end position="450"/>
    </location>
</feature>
<feature type="compositionally biased region" description="Polar residues" evidence="1">
    <location>
        <begin position="164"/>
        <end position="178"/>
    </location>
</feature>
<dbReference type="GO" id="GO:0005737">
    <property type="term" value="C:cytoplasm"/>
    <property type="evidence" value="ECO:0007669"/>
    <property type="project" value="TreeGrafter"/>
</dbReference>
<keyword evidence="4" id="KW-1185">Reference proteome</keyword>
<feature type="compositionally biased region" description="Polar residues" evidence="1">
    <location>
        <begin position="501"/>
        <end position="510"/>
    </location>
</feature>
<organism evidence="3 4">
    <name type="scientific">Trichophyton tonsurans (strain CBS 112818)</name>
    <name type="common">Scalp ringworm fungus</name>
    <dbReference type="NCBI Taxonomy" id="647933"/>
    <lineage>
        <taxon>Eukaryota</taxon>
        <taxon>Fungi</taxon>
        <taxon>Dikarya</taxon>
        <taxon>Ascomycota</taxon>
        <taxon>Pezizomycotina</taxon>
        <taxon>Eurotiomycetes</taxon>
        <taxon>Eurotiomycetidae</taxon>
        <taxon>Onygenales</taxon>
        <taxon>Arthrodermataceae</taxon>
        <taxon>Trichophyton</taxon>
    </lineage>
</organism>
<feature type="compositionally biased region" description="Polar residues" evidence="1">
    <location>
        <begin position="874"/>
        <end position="888"/>
    </location>
</feature>
<feature type="domain" description="Protein Zds1 C-terminal" evidence="2">
    <location>
        <begin position="781"/>
        <end position="833"/>
    </location>
</feature>